<accession>A0A2K2D2U1</accession>
<dbReference type="Gramene" id="PNT68592">
    <property type="protein sequence ID" value="PNT68592"/>
    <property type="gene ID" value="BRADI_3g43185v3"/>
</dbReference>
<reference evidence="2" key="3">
    <citation type="submission" date="2018-08" db="UniProtKB">
        <authorList>
            <consortium name="EnsemblPlants"/>
        </authorList>
    </citation>
    <scope>IDENTIFICATION</scope>
    <source>
        <strain evidence="2">cv. Bd21</strain>
    </source>
</reference>
<keyword evidence="3" id="KW-1185">Reference proteome</keyword>
<sequence>MLAAHCPSRARMTPTRVPSAFHESVAGSLQVAATPDADAGRPLPPTSSSPFPLLLCRQSATLLHVPSEVSTGVARMSGNEHGRGKDILHCLLFWNSRY</sequence>
<protein>
    <submittedName>
        <fullName evidence="1 2">Uncharacterized protein</fullName>
    </submittedName>
</protein>
<reference evidence="1 2" key="1">
    <citation type="journal article" date="2010" name="Nature">
        <title>Genome sequencing and analysis of the model grass Brachypodium distachyon.</title>
        <authorList>
            <consortium name="International Brachypodium Initiative"/>
        </authorList>
    </citation>
    <scope>NUCLEOTIDE SEQUENCE [LARGE SCALE GENOMIC DNA]</scope>
    <source>
        <strain evidence="1 2">Bd21</strain>
    </source>
</reference>
<dbReference type="EMBL" id="CM000882">
    <property type="protein sequence ID" value="PNT68592.1"/>
    <property type="molecule type" value="Genomic_DNA"/>
</dbReference>
<dbReference type="AlphaFoldDB" id="A0A2K2D2U1"/>
<evidence type="ECO:0000313" key="3">
    <source>
        <dbReference type="Proteomes" id="UP000008810"/>
    </source>
</evidence>
<dbReference type="Proteomes" id="UP000008810">
    <property type="component" value="Chromosome 3"/>
</dbReference>
<gene>
    <name evidence="1" type="ORF">BRADI_3g43185v3</name>
</gene>
<name>A0A2K2D2U1_BRADI</name>
<reference evidence="1" key="2">
    <citation type="submission" date="2017-06" db="EMBL/GenBank/DDBJ databases">
        <title>WGS assembly of Brachypodium distachyon.</title>
        <authorList>
            <consortium name="The International Brachypodium Initiative"/>
            <person name="Lucas S."/>
            <person name="Harmon-Smith M."/>
            <person name="Lail K."/>
            <person name="Tice H."/>
            <person name="Grimwood J."/>
            <person name="Bruce D."/>
            <person name="Barry K."/>
            <person name="Shu S."/>
            <person name="Lindquist E."/>
            <person name="Wang M."/>
            <person name="Pitluck S."/>
            <person name="Vogel J.P."/>
            <person name="Garvin D.F."/>
            <person name="Mockler T.C."/>
            <person name="Schmutz J."/>
            <person name="Rokhsar D."/>
            <person name="Bevan M.W."/>
        </authorList>
    </citation>
    <scope>NUCLEOTIDE SEQUENCE</scope>
    <source>
        <strain evidence="1">Bd21</strain>
    </source>
</reference>
<dbReference type="EnsemblPlants" id="PNT68592">
    <property type="protein sequence ID" value="PNT68592"/>
    <property type="gene ID" value="BRADI_3g43185v3"/>
</dbReference>
<organism evidence="1">
    <name type="scientific">Brachypodium distachyon</name>
    <name type="common">Purple false brome</name>
    <name type="synonym">Trachynia distachya</name>
    <dbReference type="NCBI Taxonomy" id="15368"/>
    <lineage>
        <taxon>Eukaryota</taxon>
        <taxon>Viridiplantae</taxon>
        <taxon>Streptophyta</taxon>
        <taxon>Embryophyta</taxon>
        <taxon>Tracheophyta</taxon>
        <taxon>Spermatophyta</taxon>
        <taxon>Magnoliopsida</taxon>
        <taxon>Liliopsida</taxon>
        <taxon>Poales</taxon>
        <taxon>Poaceae</taxon>
        <taxon>BOP clade</taxon>
        <taxon>Pooideae</taxon>
        <taxon>Stipodae</taxon>
        <taxon>Brachypodieae</taxon>
        <taxon>Brachypodium</taxon>
    </lineage>
</organism>
<dbReference type="InParanoid" id="A0A2K2D2U1"/>
<evidence type="ECO:0000313" key="1">
    <source>
        <dbReference type="EMBL" id="PNT68592.1"/>
    </source>
</evidence>
<evidence type="ECO:0000313" key="2">
    <source>
        <dbReference type="EnsemblPlants" id="PNT68592"/>
    </source>
</evidence>
<dbReference type="ExpressionAtlas" id="A0A2K2D2U1">
    <property type="expression patterns" value="baseline"/>
</dbReference>
<proteinExistence type="predicted"/>